<dbReference type="AlphaFoldDB" id="A0A0N9NEB8"/>
<dbReference type="InterPro" id="IPR042070">
    <property type="entry name" value="PucR_C-HTH_sf"/>
</dbReference>
<feature type="domain" description="GAF" evidence="3">
    <location>
        <begin position="79"/>
        <end position="228"/>
    </location>
</feature>
<dbReference type="InterPro" id="IPR029016">
    <property type="entry name" value="GAF-like_dom_sf"/>
</dbReference>
<name>A0A0N9NEB8_9ACTN</name>
<dbReference type="InterPro" id="IPR003018">
    <property type="entry name" value="GAF"/>
</dbReference>
<comment type="similarity">
    <text evidence="1">Belongs to the CdaR family.</text>
</comment>
<reference evidence="5" key="1">
    <citation type="submission" date="2015-06" db="EMBL/GenBank/DDBJ databases">
        <title>Complete genome sequence and metabolic analysis of phthalate degradation pathway in Gordonia sp. QH-11.</title>
        <authorList>
            <person name="Jin D."/>
            <person name="Kong X."/>
            <person name="Bai Z."/>
        </authorList>
    </citation>
    <scope>NUCLEOTIDE SEQUENCE [LARGE SCALE GENOMIC DNA]</scope>
    <source>
        <strain evidence="5">QH-11</strain>
    </source>
</reference>
<dbReference type="Gene3D" id="1.10.10.2840">
    <property type="entry name" value="PucR C-terminal helix-turn-helix domain"/>
    <property type="match status" value="1"/>
</dbReference>
<dbReference type="KEGG" id="goq:ACH46_04610"/>
<sequence length="627" mass="67654">MLGTLLRQLLDDGPSSDIDAEILTRSAEIEQLPPDLRSEARAELDTVVELRGLLEMLRRRSQELRALFETAGDLSSMRDVERVLQAIVRRGRQLLNTDIAYLMLVDPERGDTYMRVTEGTTGKGFSDIRLPLGAGLGGQVAAAGIPLWTRNYLADDRHEPVIDDSVTEEQVVAILGVPLRVGSKILGVLFAADRSERVFSTEEISLLSSLADHAAIAIENASRFEETRDALEQLEAAKVEIESNNRRLLRAVELHEKLMGLVVGGHDPQDLAEALRADLTAECVLVHDDRGGTLATSVRPGTVADTDALVAAVSGTDAVGWPVRRPLDGLEGAAVPIVAANQVLGTLYYLGRPLSEDDLRTVERGISAISVLLLNQRASDEADNRLRGEILADLLMQAPSDVMGIRRRASLLGVDLGQPFVLVVILPDHEVTSALRSEAGGLARAAGGLVSSYADRIVALVPQRWSSGPAREVVRRLQHIGVTAASAGPSTELSDLIDLEDRAHRAANLLVALGRVGEGAAEEELGVFGLLLSEAAPDRIRSFVGAQLDPVRRYDAEKGSDLLATMAAFFAAEGSAAGTAAALFIHVNTVYQRLERVDRLLGTGWRTGDRALEVRLALRMDRLMRPT</sequence>
<organism evidence="4 5">
    <name type="scientific">Gordonia phthalatica</name>
    <dbReference type="NCBI Taxonomy" id="1136941"/>
    <lineage>
        <taxon>Bacteria</taxon>
        <taxon>Bacillati</taxon>
        <taxon>Actinomycetota</taxon>
        <taxon>Actinomycetes</taxon>
        <taxon>Mycobacteriales</taxon>
        <taxon>Gordoniaceae</taxon>
        <taxon>Gordonia</taxon>
    </lineage>
</organism>
<evidence type="ECO:0000256" key="2">
    <source>
        <dbReference type="SAM" id="Coils"/>
    </source>
</evidence>
<gene>
    <name evidence="4" type="ORF">ACH46_04610</name>
</gene>
<dbReference type="InterPro" id="IPR025736">
    <property type="entry name" value="PucR_C-HTH_dom"/>
</dbReference>
<dbReference type="PANTHER" id="PTHR33744:SF1">
    <property type="entry name" value="DNA-BINDING TRANSCRIPTIONAL ACTIVATOR ADER"/>
    <property type="match status" value="1"/>
</dbReference>
<evidence type="ECO:0000313" key="4">
    <source>
        <dbReference type="EMBL" id="ALG83924.1"/>
    </source>
</evidence>
<dbReference type="Pfam" id="PF13556">
    <property type="entry name" value="HTH_30"/>
    <property type="match status" value="1"/>
</dbReference>
<dbReference type="Gene3D" id="3.30.450.40">
    <property type="match status" value="1"/>
</dbReference>
<keyword evidence="2" id="KW-0175">Coiled coil</keyword>
<dbReference type="Pfam" id="PF17853">
    <property type="entry name" value="GGDEF_2"/>
    <property type="match status" value="1"/>
</dbReference>
<protein>
    <recommendedName>
        <fullName evidence="3">GAF domain-containing protein</fullName>
    </recommendedName>
</protein>
<dbReference type="Pfam" id="PF13185">
    <property type="entry name" value="GAF_2"/>
    <property type="match status" value="1"/>
</dbReference>
<dbReference type="PANTHER" id="PTHR33744">
    <property type="entry name" value="CARBOHYDRATE DIACID REGULATOR"/>
    <property type="match status" value="1"/>
</dbReference>
<dbReference type="InterPro" id="IPR041522">
    <property type="entry name" value="CdaR_GGDEF"/>
</dbReference>
<evidence type="ECO:0000313" key="5">
    <source>
        <dbReference type="Proteomes" id="UP000063789"/>
    </source>
</evidence>
<dbReference type="InterPro" id="IPR051448">
    <property type="entry name" value="CdaR-like_regulators"/>
</dbReference>
<accession>A0A0N9NEB8</accession>
<feature type="coiled-coil region" evidence="2">
    <location>
        <begin position="224"/>
        <end position="251"/>
    </location>
</feature>
<dbReference type="STRING" id="1136941.ACH46_04610"/>
<dbReference type="OrthoDB" id="3190266at2"/>
<reference evidence="4 5" key="2">
    <citation type="journal article" date="2017" name="Int. J. Syst. Evol. Microbiol.">
        <title>Gordonia phthalatica sp. nov., a di-n-butyl phthalate-degrading bacterium isolated from activated sludge.</title>
        <authorList>
            <person name="Jin D."/>
            <person name="Kong X."/>
            <person name="Jia M."/>
            <person name="Yu X."/>
            <person name="Wang X."/>
            <person name="Zhuang X."/>
            <person name="Deng Y."/>
            <person name="Bai Z."/>
        </authorList>
    </citation>
    <scope>NUCLEOTIDE SEQUENCE [LARGE SCALE GENOMIC DNA]</scope>
    <source>
        <strain evidence="4 5">QH-11</strain>
    </source>
</reference>
<keyword evidence="5" id="KW-1185">Reference proteome</keyword>
<dbReference type="SUPFAM" id="SSF55781">
    <property type="entry name" value="GAF domain-like"/>
    <property type="match status" value="1"/>
</dbReference>
<dbReference type="RefSeq" id="WP_062391887.1">
    <property type="nucleotide sequence ID" value="NZ_CP011853.1"/>
</dbReference>
<evidence type="ECO:0000256" key="1">
    <source>
        <dbReference type="ARBA" id="ARBA00006754"/>
    </source>
</evidence>
<dbReference type="PATRIC" id="fig|1136941.3.peg.939"/>
<evidence type="ECO:0000259" key="3">
    <source>
        <dbReference type="SMART" id="SM00065"/>
    </source>
</evidence>
<dbReference type="SMART" id="SM00065">
    <property type="entry name" value="GAF"/>
    <property type="match status" value="1"/>
</dbReference>
<proteinExistence type="inferred from homology"/>
<dbReference type="Proteomes" id="UP000063789">
    <property type="component" value="Chromosome"/>
</dbReference>
<dbReference type="EMBL" id="CP011853">
    <property type="protein sequence ID" value="ALG83924.1"/>
    <property type="molecule type" value="Genomic_DNA"/>
</dbReference>